<evidence type="ECO:0000256" key="1">
    <source>
        <dbReference type="SAM" id="MobiDB-lite"/>
    </source>
</evidence>
<dbReference type="Proteomes" id="UP000887572">
    <property type="component" value="Unplaced"/>
</dbReference>
<name>A0A914HBJ5_GLORO</name>
<keyword evidence="3" id="KW-1185">Reference proteome</keyword>
<feature type="transmembrane region" description="Helical" evidence="2">
    <location>
        <begin position="6"/>
        <end position="36"/>
    </location>
</feature>
<accession>A0A914HBJ5</accession>
<keyword evidence="2" id="KW-0472">Membrane</keyword>
<feature type="region of interest" description="Disordered" evidence="1">
    <location>
        <begin position="418"/>
        <end position="453"/>
    </location>
</feature>
<feature type="region of interest" description="Disordered" evidence="1">
    <location>
        <begin position="178"/>
        <end position="203"/>
    </location>
</feature>
<feature type="transmembrane region" description="Helical" evidence="2">
    <location>
        <begin position="56"/>
        <end position="79"/>
    </location>
</feature>
<keyword evidence="2" id="KW-0812">Transmembrane</keyword>
<evidence type="ECO:0000313" key="3">
    <source>
        <dbReference type="Proteomes" id="UP000887572"/>
    </source>
</evidence>
<evidence type="ECO:0000256" key="2">
    <source>
        <dbReference type="SAM" id="Phobius"/>
    </source>
</evidence>
<dbReference type="AlphaFoldDB" id="A0A914HBJ5"/>
<keyword evidence="2" id="KW-1133">Transmembrane helix</keyword>
<proteinExistence type="predicted"/>
<feature type="compositionally biased region" description="Polar residues" evidence="1">
    <location>
        <begin position="178"/>
        <end position="190"/>
    </location>
</feature>
<evidence type="ECO:0000313" key="4">
    <source>
        <dbReference type="WBParaSite" id="Gr19_v10_g16.t1"/>
    </source>
</evidence>
<reference evidence="4" key="1">
    <citation type="submission" date="2022-11" db="UniProtKB">
        <authorList>
            <consortium name="WormBaseParasite"/>
        </authorList>
    </citation>
    <scope>IDENTIFICATION</scope>
</reference>
<organism evidence="3 4">
    <name type="scientific">Globodera rostochiensis</name>
    <name type="common">Golden nematode worm</name>
    <name type="synonym">Heterodera rostochiensis</name>
    <dbReference type="NCBI Taxonomy" id="31243"/>
    <lineage>
        <taxon>Eukaryota</taxon>
        <taxon>Metazoa</taxon>
        <taxon>Ecdysozoa</taxon>
        <taxon>Nematoda</taxon>
        <taxon>Chromadorea</taxon>
        <taxon>Rhabditida</taxon>
        <taxon>Tylenchina</taxon>
        <taxon>Tylenchomorpha</taxon>
        <taxon>Tylenchoidea</taxon>
        <taxon>Heteroderidae</taxon>
        <taxon>Heteroderinae</taxon>
        <taxon>Globodera</taxon>
    </lineage>
</organism>
<dbReference type="WBParaSite" id="Gr19_v10_g16.t1">
    <property type="protein sequence ID" value="Gr19_v10_g16.t1"/>
    <property type="gene ID" value="Gr19_v10_g16"/>
</dbReference>
<sequence length="453" mass="51156">MFISSLPLYVFLNIFNFLILHSCIHCIVFIFFHLLFRHVHLHPFILPSCLLEHLHVFLNIFNLTLFCLSFTSPMFSFHLHIPSCSSTSVHPAAILLEYLQLDLLLFSTHFQLCSASSIIHLHPNSGPARLCQEGSASHFLPSYFTSIFICPPSTPVRSVLMLHNHGIQHYWHTSPQINPKSFSGGQTQQPTRHDPPAPSGVSWAWPKKQEAHHTDHVAAPQGPDRIAKRLMNHNQTIYKTSNAMATSSTSWSSSSSCSSSSVGSLFMLLMLALLAQLARADVCQCGPRCKLYTHELHCSRCCTSVMKRRSLPFLNYPAEQIDALQAAHPKLFGQRRALTEELLSQLVGEEQEMNKELQQQPEPEQLQLVVTIEESSNTQKNALLKLTAEASAKPKPEHQQHFRLGHLLRSQRPFRLALDGATQPREVQAVPAPKWRTTETNQQHQQEAEEELA</sequence>
<protein>
    <submittedName>
        <fullName evidence="4">Uncharacterized protein</fullName>
    </submittedName>
</protein>